<name>A0A1M5R9N3_9RHOB</name>
<dbReference type="Pfam" id="PF00903">
    <property type="entry name" value="Glyoxalase"/>
    <property type="match status" value="1"/>
</dbReference>
<dbReference type="GO" id="GO:0046491">
    <property type="term" value="P:L-methylmalonyl-CoA metabolic process"/>
    <property type="evidence" value="ECO:0007669"/>
    <property type="project" value="TreeGrafter"/>
</dbReference>
<gene>
    <name evidence="3" type="ORF">SAMN05443551_1667</name>
</gene>
<proteinExistence type="predicted"/>
<organism evidence="3 4">
    <name type="scientific">Marivita hallyeonensis</name>
    <dbReference type="NCBI Taxonomy" id="996342"/>
    <lineage>
        <taxon>Bacteria</taxon>
        <taxon>Pseudomonadati</taxon>
        <taxon>Pseudomonadota</taxon>
        <taxon>Alphaproteobacteria</taxon>
        <taxon>Rhodobacterales</taxon>
        <taxon>Roseobacteraceae</taxon>
        <taxon>Marivita</taxon>
    </lineage>
</organism>
<evidence type="ECO:0000313" key="4">
    <source>
        <dbReference type="Proteomes" id="UP000184221"/>
    </source>
</evidence>
<dbReference type="AlphaFoldDB" id="A0A1M5R9N3"/>
<evidence type="ECO:0000259" key="2">
    <source>
        <dbReference type="PROSITE" id="PS51819"/>
    </source>
</evidence>
<dbReference type="SUPFAM" id="SSF54593">
    <property type="entry name" value="Glyoxalase/Bleomycin resistance protein/Dihydroxybiphenyl dioxygenase"/>
    <property type="match status" value="1"/>
</dbReference>
<dbReference type="Gene3D" id="3.10.180.10">
    <property type="entry name" value="2,3-Dihydroxybiphenyl 1,2-Dioxygenase, domain 1"/>
    <property type="match status" value="1"/>
</dbReference>
<keyword evidence="3" id="KW-0560">Oxidoreductase</keyword>
<dbReference type="InterPro" id="IPR004360">
    <property type="entry name" value="Glyas_Fos-R_dOase_dom"/>
</dbReference>
<keyword evidence="3" id="KW-0223">Dioxygenase</keyword>
<dbReference type="Proteomes" id="UP000184221">
    <property type="component" value="Unassembled WGS sequence"/>
</dbReference>
<keyword evidence="1" id="KW-0479">Metal-binding</keyword>
<dbReference type="GO" id="GO:0051213">
    <property type="term" value="F:dioxygenase activity"/>
    <property type="evidence" value="ECO:0007669"/>
    <property type="project" value="UniProtKB-KW"/>
</dbReference>
<dbReference type="PANTHER" id="PTHR43048:SF3">
    <property type="entry name" value="METHYLMALONYL-COA EPIMERASE, MITOCHONDRIAL"/>
    <property type="match status" value="1"/>
</dbReference>
<dbReference type="InterPro" id="IPR051785">
    <property type="entry name" value="MMCE/EMCE_epimerase"/>
</dbReference>
<protein>
    <submittedName>
        <fullName evidence="3">Catechol 2,3-dioxygenase</fullName>
    </submittedName>
</protein>
<dbReference type="RefSeq" id="WP_072777034.1">
    <property type="nucleotide sequence ID" value="NZ_FQXC01000002.1"/>
</dbReference>
<dbReference type="PANTHER" id="PTHR43048">
    <property type="entry name" value="METHYLMALONYL-COA EPIMERASE"/>
    <property type="match status" value="1"/>
</dbReference>
<dbReference type="InterPro" id="IPR037523">
    <property type="entry name" value="VOC_core"/>
</dbReference>
<feature type="domain" description="VOC" evidence="2">
    <location>
        <begin position="4"/>
        <end position="126"/>
    </location>
</feature>
<dbReference type="CDD" id="cd06587">
    <property type="entry name" value="VOC"/>
    <property type="match status" value="1"/>
</dbReference>
<dbReference type="PROSITE" id="PS51819">
    <property type="entry name" value="VOC"/>
    <property type="match status" value="1"/>
</dbReference>
<keyword evidence="4" id="KW-1185">Reference proteome</keyword>
<dbReference type="STRING" id="996342.SAMN05443551_1667"/>
<dbReference type="GO" id="GO:0046872">
    <property type="term" value="F:metal ion binding"/>
    <property type="evidence" value="ECO:0007669"/>
    <property type="project" value="UniProtKB-KW"/>
</dbReference>
<sequence length="127" mass="14049">MTTRLEHINISVPDARATAEVLGTLFGWETRWEGDTPGKGYSVHVGTGDSYIALYSPGHAMSDHRPKKYTQYGGLNHIGLTVDDLDAAEAKVRAAGYMPHLHADYEPGRRFYFDGPDGVEYEIVSYA</sequence>
<dbReference type="InterPro" id="IPR029068">
    <property type="entry name" value="Glyas_Bleomycin-R_OHBP_Dase"/>
</dbReference>
<evidence type="ECO:0000256" key="1">
    <source>
        <dbReference type="ARBA" id="ARBA00022723"/>
    </source>
</evidence>
<dbReference type="OrthoDB" id="7355345at2"/>
<accession>A0A1M5R9N3</accession>
<reference evidence="3 4" key="1">
    <citation type="submission" date="2016-11" db="EMBL/GenBank/DDBJ databases">
        <authorList>
            <person name="Jaros S."/>
            <person name="Januszkiewicz K."/>
            <person name="Wedrychowicz H."/>
        </authorList>
    </citation>
    <scope>NUCLEOTIDE SEQUENCE [LARGE SCALE GENOMIC DNA]</scope>
    <source>
        <strain evidence="3 4">DSM 29431</strain>
    </source>
</reference>
<dbReference type="GO" id="GO:0004493">
    <property type="term" value="F:methylmalonyl-CoA epimerase activity"/>
    <property type="evidence" value="ECO:0007669"/>
    <property type="project" value="TreeGrafter"/>
</dbReference>
<dbReference type="EMBL" id="FQXC01000002">
    <property type="protein sequence ID" value="SHH22810.1"/>
    <property type="molecule type" value="Genomic_DNA"/>
</dbReference>
<evidence type="ECO:0000313" key="3">
    <source>
        <dbReference type="EMBL" id="SHH22810.1"/>
    </source>
</evidence>